<comment type="caution">
    <text evidence="6">The sequence shown here is derived from an EMBL/GenBank/DDBJ whole genome shotgun (WGS) entry which is preliminary data.</text>
</comment>
<keyword evidence="4" id="KW-0663">Pyridoxal phosphate</keyword>
<dbReference type="Proteomes" id="UP001597418">
    <property type="component" value="Unassembled WGS sequence"/>
</dbReference>
<keyword evidence="2 6" id="KW-0032">Aminotransferase</keyword>
<dbReference type="RefSeq" id="WP_380884573.1">
    <property type="nucleotide sequence ID" value="NZ_JBHUMB010000007.1"/>
</dbReference>
<dbReference type="GO" id="GO:0008483">
    <property type="term" value="F:transaminase activity"/>
    <property type="evidence" value="ECO:0007669"/>
    <property type="project" value="UniProtKB-KW"/>
</dbReference>
<gene>
    <name evidence="6" type="ORF">ACFSQ6_09020</name>
</gene>
<evidence type="ECO:0000256" key="1">
    <source>
        <dbReference type="ARBA" id="ARBA00001933"/>
    </source>
</evidence>
<comment type="cofactor">
    <cofactor evidence="1">
        <name>pyridoxal 5'-phosphate</name>
        <dbReference type="ChEBI" id="CHEBI:597326"/>
    </cofactor>
</comment>
<dbReference type="PANTHER" id="PTHR43807">
    <property type="entry name" value="FI04487P"/>
    <property type="match status" value="1"/>
</dbReference>
<name>A0ABW5UC56_9SPHI</name>
<protein>
    <submittedName>
        <fullName evidence="6">Methionine aminotransferase</fullName>
    </submittedName>
</protein>
<evidence type="ECO:0000256" key="3">
    <source>
        <dbReference type="ARBA" id="ARBA00022679"/>
    </source>
</evidence>
<keyword evidence="7" id="KW-1185">Reference proteome</keyword>
<evidence type="ECO:0000313" key="7">
    <source>
        <dbReference type="Proteomes" id="UP001597418"/>
    </source>
</evidence>
<dbReference type="PANTHER" id="PTHR43807:SF20">
    <property type="entry name" value="FI04487P"/>
    <property type="match status" value="1"/>
</dbReference>
<evidence type="ECO:0000256" key="4">
    <source>
        <dbReference type="ARBA" id="ARBA00022898"/>
    </source>
</evidence>
<dbReference type="InterPro" id="IPR051326">
    <property type="entry name" value="Kynurenine-oxoglutarate_AT"/>
</dbReference>
<dbReference type="EMBL" id="JBHUMB010000007">
    <property type="protein sequence ID" value="MFD2743538.1"/>
    <property type="molecule type" value="Genomic_DNA"/>
</dbReference>
<evidence type="ECO:0000313" key="6">
    <source>
        <dbReference type="EMBL" id="MFD2743538.1"/>
    </source>
</evidence>
<evidence type="ECO:0000259" key="5">
    <source>
        <dbReference type="Pfam" id="PF00155"/>
    </source>
</evidence>
<dbReference type="InterPro" id="IPR015422">
    <property type="entry name" value="PyrdxlP-dep_Trfase_small"/>
</dbReference>
<feature type="domain" description="Aminotransferase class I/classII large" evidence="5">
    <location>
        <begin position="33"/>
        <end position="381"/>
    </location>
</feature>
<accession>A0ABW5UC56</accession>
<keyword evidence="3" id="KW-0808">Transferase</keyword>
<dbReference type="NCBIfam" id="NF006569">
    <property type="entry name" value="PRK09082.1"/>
    <property type="match status" value="1"/>
</dbReference>
<proteinExistence type="predicted"/>
<dbReference type="Pfam" id="PF00155">
    <property type="entry name" value="Aminotran_1_2"/>
    <property type="match status" value="1"/>
</dbReference>
<dbReference type="Gene3D" id="3.90.1150.10">
    <property type="entry name" value="Aspartate Aminotransferase, domain 1"/>
    <property type="match status" value="1"/>
</dbReference>
<dbReference type="Gene3D" id="3.40.640.10">
    <property type="entry name" value="Type I PLP-dependent aspartate aminotransferase-like (Major domain)"/>
    <property type="match status" value="1"/>
</dbReference>
<dbReference type="InterPro" id="IPR004839">
    <property type="entry name" value="Aminotransferase_I/II_large"/>
</dbReference>
<dbReference type="InterPro" id="IPR015424">
    <property type="entry name" value="PyrdxlP-dep_Trfase"/>
</dbReference>
<organism evidence="6 7">
    <name type="scientific">Sphingobacterium populi</name>
    <dbReference type="NCBI Taxonomy" id="1812824"/>
    <lineage>
        <taxon>Bacteria</taxon>
        <taxon>Pseudomonadati</taxon>
        <taxon>Bacteroidota</taxon>
        <taxon>Sphingobacteriia</taxon>
        <taxon>Sphingobacteriales</taxon>
        <taxon>Sphingobacteriaceae</taxon>
        <taxon>Sphingobacterium</taxon>
    </lineage>
</organism>
<dbReference type="CDD" id="cd00609">
    <property type="entry name" value="AAT_like"/>
    <property type="match status" value="1"/>
</dbReference>
<dbReference type="InterPro" id="IPR015421">
    <property type="entry name" value="PyrdxlP-dep_Trfase_major"/>
</dbReference>
<dbReference type="SUPFAM" id="SSF53383">
    <property type="entry name" value="PLP-dependent transferases"/>
    <property type="match status" value="1"/>
</dbReference>
<reference evidence="7" key="1">
    <citation type="journal article" date="2019" name="Int. J. Syst. Evol. Microbiol.">
        <title>The Global Catalogue of Microorganisms (GCM) 10K type strain sequencing project: providing services to taxonomists for standard genome sequencing and annotation.</title>
        <authorList>
            <consortium name="The Broad Institute Genomics Platform"/>
            <consortium name="The Broad Institute Genome Sequencing Center for Infectious Disease"/>
            <person name="Wu L."/>
            <person name="Ma J."/>
        </authorList>
    </citation>
    <scope>NUCLEOTIDE SEQUENCE [LARGE SCALE GENOMIC DNA]</scope>
    <source>
        <strain evidence="7">KCTC 42247</strain>
    </source>
</reference>
<evidence type="ECO:0000256" key="2">
    <source>
        <dbReference type="ARBA" id="ARBA00022576"/>
    </source>
</evidence>
<sequence length="386" mass="43674">MAAQHINEWNSKLPQQGVNIFSKMSALAQKHQAINLAQGFPDFPVDPKLVDLVTSAMHHQANQYAPMPGLSLLRERIAEKYRSFYQINIDPEKEITITNGATQAIFTTIATLIHPGDEVIIFEPAYDCYRPTVELFGGKVVEIALAAPHFAVDWQEVADCVTDRTRLIIINNPGNPSCTVWTKEDLLQLQQIVVQHELFVLSDEVYEHLIYDEKQHQSAVLFEDLRAHSFVIASFGKLLHCTGWKLGYTIAPVALTAEFRKVHQQNVFSVNTPMQHAIAAYLDDPNYYHELSLFMQKKRDLVIAGLASSRFEMTPSSGTYFLLLNYKAISDQPEMTFALELIEKQGVALIPLAPFYQNAKEQQTLRLCFAKKEETLLRAIQILNAV</sequence>